<protein>
    <recommendedName>
        <fullName evidence="3">DUF2934 domain-containing protein</fullName>
    </recommendedName>
</protein>
<proteinExistence type="predicted"/>
<name>A0A3B0ZZJ4_9ZZZZ</name>
<feature type="compositionally biased region" description="Basic residues" evidence="1">
    <location>
        <begin position="8"/>
        <end position="18"/>
    </location>
</feature>
<evidence type="ECO:0008006" key="3">
    <source>
        <dbReference type="Google" id="ProtNLM"/>
    </source>
</evidence>
<accession>A0A3B0ZZJ4</accession>
<feature type="region of interest" description="Disordered" evidence="1">
    <location>
        <begin position="1"/>
        <end position="20"/>
    </location>
</feature>
<dbReference type="InterPro" id="IPR021327">
    <property type="entry name" value="DUF2934"/>
</dbReference>
<gene>
    <name evidence="2" type="ORF">MNBD_GAMMA18-446</name>
</gene>
<dbReference type="AlphaFoldDB" id="A0A3B0ZZJ4"/>
<reference evidence="2" key="1">
    <citation type="submission" date="2018-06" db="EMBL/GenBank/DDBJ databases">
        <authorList>
            <person name="Zhirakovskaya E."/>
        </authorList>
    </citation>
    <scope>NUCLEOTIDE SEQUENCE</scope>
</reference>
<sequence>MATAKPKVSPKKTRKAKKSLAASISQQETVEQQMMIAEAAYFIAEHRGFSAGGELGDWLQAEREVQTSLQQP</sequence>
<organism evidence="2">
    <name type="scientific">hydrothermal vent metagenome</name>
    <dbReference type="NCBI Taxonomy" id="652676"/>
    <lineage>
        <taxon>unclassified sequences</taxon>
        <taxon>metagenomes</taxon>
        <taxon>ecological metagenomes</taxon>
    </lineage>
</organism>
<dbReference type="EMBL" id="UOFP01000119">
    <property type="protein sequence ID" value="VAW86016.1"/>
    <property type="molecule type" value="Genomic_DNA"/>
</dbReference>
<evidence type="ECO:0000313" key="2">
    <source>
        <dbReference type="EMBL" id="VAW86016.1"/>
    </source>
</evidence>
<evidence type="ECO:0000256" key="1">
    <source>
        <dbReference type="SAM" id="MobiDB-lite"/>
    </source>
</evidence>
<dbReference type="Pfam" id="PF11154">
    <property type="entry name" value="DUF2934"/>
    <property type="match status" value="1"/>
</dbReference>